<organism evidence="1">
    <name type="scientific">marine sediment metagenome</name>
    <dbReference type="NCBI Taxonomy" id="412755"/>
    <lineage>
        <taxon>unclassified sequences</taxon>
        <taxon>metagenomes</taxon>
        <taxon>ecological metagenomes</taxon>
    </lineage>
</organism>
<comment type="caution">
    <text evidence="1">The sequence shown here is derived from an EMBL/GenBank/DDBJ whole genome shotgun (WGS) entry which is preliminary data.</text>
</comment>
<evidence type="ECO:0000313" key="1">
    <source>
        <dbReference type="EMBL" id="GAG41397.1"/>
    </source>
</evidence>
<proteinExistence type="predicted"/>
<dbReference type="EMBL" id="BARS01042380">
    <property type="protein sequence ID" value="GAG41397.1"/>
    <property type="molecule type" value="Genomic_DNA"/>
</dbReference>
<dbReference type="AlphaFoldDB" id="X0Y213"/>
<name>X0Y213_9ZZZZ</name>
<feature type="non-terminal residue" evidence="1">
    <location>
        <position position="57"/>
    </location>
</feature>
<gene>
    <name evidence="1" type="ORF">S01H1_64308</name>
</gene>
<accession>X0Y213</accession>
<protein>
    <submittedName>
        <fullName evidence="1">Uncharacterized protein</fullName>
    </submittedName>
</protein>
<reference evidence="1" key="1">
    <citation type="journal article" date="2014" name="Front. Microbiol.">
        <title>High frequency of phylogenetically diverse reductive dehalogenase-homologous genes in deep subseafloor sedimentary metagenomes.</title>
        <authorList>
            <person name="Kawai M."/>
            <person name="Futagami T."/>
            <person name="Toyoda A."/>
            <person name="Takaki Y."/>
            <person name="Nishi S."/>
            <person name="Hori S."/>
            <person name="Arai W."/>
            <person name="Tsubouchi T."/>
            <person name="Morono Y."/>
            <person name="Uchiyama I."/>
            <person name="Ito T."/>
            <person name="Fujiyama A."/>
            <person name="Inagaki F."/>
            <person name="Takami H."/>
        </authorList>
    </citation>
    <scope>NUCLEOTIDE SEQUENCE</scope>
    <source>
        <strain evidence="1">Expedition CK06-06</strain>
    </source>
</reference>
<sequence length="57" mass="6480">MKGAVIPENTRYNGQAIFKYKAIYKKDPFKTMQLAADYLSSMMQEVKIGYEVAGDIL</sequence>